<evidence type="ECO:0000259" key="4">
    <source>
        <dbReference type="SMART" id="SM00079"/>
    </source>
</evidence>
<gene>
    <name evidence="5" type="ORF">H9894_01705</name>
</gene>
<reference evidence="5" key="1">
    <citation type="journal article" date="2021" name="PeerJ">
        <title>Extensive microbial diversity within the chicken gut microbiome revealed by metagenomics and culture.</title>
        <authorList>
            <person name="Gilroy R."/>
            <person name="Ravi A."/>
            <person name="Getino M."/>
            <person name="Pursley I."/>
            <person name="Horton D.L."/>
            <person name="Alikhan N.F."/>
            <person name="Baker D."/>
            <person name="Gharbi K."/>
            <person name="Hall N."/>
            <person name="Watson M."/>
            <person name="Adriaenssens E.M."/>
            <person name="Foster-Nyarko E."/>
            <person name="Jarju S."/>
            <person name="Secka A."/>
            <person name="Antonio M."/>
            <person name="Oren A."/>
            <person name="Chaudhuri R.R."/>
            <person name="La Ragione R."/>
            <person name="Hildebrand F."/>
            <person name="Pallen M.J."/>
        </authorList>
    </citation>
    <scope>NUCLEOTIDE SEQUENCE</scope>
    <source>
        <strain evidence="5">ChiHecec2B26-446</strain>
    </source>
</reference>
<name>A0A9D1PWH7_9BACT</name>
<dbReference type="InterPro" id="IPR001638">
    <property type="entry name" value="Solute-binding_3/MltF_N"/>
</dbReference>
<dbReference type="Proteomes" id="UP000886752">
    <property type="component" value="Unassembled WGS sequence"/>
</dbReference>
<dbReference type="SMART" id="SM00062">
    <property type="entry name" value="PBPb"/>
    <property type="match status" value="1"/>
</dbReference>
<feature type="chain" id="PRO_5039675496" evidence="2">
    <location>
        <begin position="23"/>
        <end position="248"/>
    </location>
</feature>
<dbReference type="SMART" id="SM00079">
    <property type="entry name" value="PBPe"/>
    <property type="match status" value="1"/>
</dbReference>
<dbReference type="CDD" id="cd13624">
    <property type="entry name" value="PBP2_Arg_Lys_His"/>
    <property type="match status" value="1"/>
</dbReference>
<evidence type="ECO:0000259" key="3">
    <source>
        <dbReference type="SMART" id="SM00062"/>
    </source>
</evidence>
<dbReference type="Pfam" id="PF00497">
    <property type="entry name" value="SBP_bac_3"/>
    <property type="match status" value="1"/>
</dbReference>
<reference evidence="5" key="2">
    <citation type="submission" date="2021-04" db="EMBL/GenBank/DDBJ databases">
        <authorList>
            <person name="Gilroy R."/>
        </authorList>
    </citation>
    <scope>NUCLEOTIDE SEQUENCE</scope>
    <source>
        <strain evidence="5">ChiHecec2B26-446</strain>
    </source>
</reference>
<comment type="caution">
    <text evidence="5">The sequence shown here is derived from an EMBL/GenBank/DDBJ whole genome shotgun (WGS) entry which is preliminary data.</text>
</comment>
<evidence type="ECO:0000256" key="1">
    <source>
        <dbReference type="ARBA" id="ARBA00022729"/>
    </source>
</evidence>
<keyword evidence="1 2" id="KW-0732">Signal</keyword>
<organism evidence="5 6">
    <name type="scientific">Candidatus Desulfovibrio intestinipullorum</name>
    <dbReference type="NCBI Taxonomy" id="2838536"/>
    <lineage>
        <taxon>Bacteria</taxon>
        <taxon>Pseudomonadati</taxon>
        <taxon>Thermodesulfobacteriota</taxon>
        <taxon>Desulfovibrionia</taxon>
        <taxon>Desulfovibrionales</taxon>
        <taxon>Desulfovibrionaceae</taxon>
        <taxon>Desulfovibrio</taxon>
    </lineage>
</organism>
<protein>
    <submittedName>
        <fullName evidence="5">Basic amino acid ABC transporter substrate-binding protein</fullName>
    </submittedName>
</protein>
<feature type="domain" description="Ionotropic glutamate receptor C-terminal" evidence="4">
    <location>
        <begin position="27"/>
        <end position="248"/>
    </location>
</feature>
<dbReference type="InterPro" id="IPR001320">
    <property type="entry name" value="Iontro_rcpt_C"/>
</dbReference>
<dbReference type="Gene3D" id="3.40.190.10">
    <property type="entry name" value="Periplasmic binding protein-like II"/>
    <property type="match status" value="2"/>
</dbReference>
<feature type="signal peptide" evidence="2">
    <location>
        <begin position="1"/>
        <end position="22"/>
    </location>
</feature>
<proteinExistence type="predicted"/>
<feature type="domain" description="Solute-binding protein family 3/N-terminal" evidence="3">
    <location>
        <begin position="27"/>
        <end position="248"/>
    </location>
</feature>
<dbReference type="PANTHER" id="PTHR35936">
    <property type="entry name" value="MEMBRANE-BOUND LYTIC MUREIN TRANSGLYCOSYLASE F"/>
    <property type="match status" value="1"/>
</dbReference>
<dbReference type="GO" id="GO:0016020">
    <property type="term" value="C:membrane"/>
    <property type="evidence" value="ECO:0007669"/>
    <property type="project" value="InterPro"/>
</dbReference>
<evidence type="ECO:0000313" key="5">
    <source>
        <dbReference type="EMBL" id="HIV99896.1"/>
    </source>
</evidence>
<sequence length="248" mass="27366">MLRRVFLLATLIFVLCAGTALAESKKVITVASDCNWPPMEFLGDNKKPVGFSVDLLGEMSKELGVTFDIRNVAWDGIFSGVAAGKYDMVSSSVTVTEERKKVYLFSDSYYDVTQAVVMPKDKSIASLKDLKGKKIGGQIGTTGIFVMDKAKTGAVVKEYEDVGLAMEDLRNGRLDGVICDSNVATYYANKKEGFENKFHVAFKTKEVEYLAFCLQKGNEDLVKLLNEGLAKVRASGKYDELVKKWMGD</sequence>
<dbReference type="GO" id="GO:0015276">
    <property type="term" value="F:ligand-gated monoatomic ion channel activity"/>
    <property type="evidence" value="ECO:0007669"/>
    <property type="project" value="InterPro"/>
</dbReference>
<accession>A0A9D1PWH7</accession>
<evidence type="ECO:0000256" key="2">
    <source>
        <dbReference type="SAM" id="SignalP"/>
    </source>
</evidence>
<dbReference type="PANTHER" id="PTHR35936:SF17">
    <property type="entry name" value="ARGININE-BINDING EXTRACELLULAR PROTEIN ARTP"/>
    <property type="match status" value="1"/>
</dbReference>
<dbReference type="EMBL" id="DXHV01000019">
    <property type="protein sequence ID" value="HIV99896.1"/>
    <property type="molecule type" value="Genomic_DNA"/>
</dbReference>
<dbReference type="SUPFAM" id="SSF53850">
    <property type="entry name" value="Periplasmic binding protein-like II"/>
    <property type="match status" value="1"/>
</dbReference>
<evidence type="ECO:0000313" key="6">
    <source>
        <dbReference type="Proteomes" id="UP000886752"/>
    </source>
</evidence>
<dbReference type="AlphaFoldDB" id="A0A9D1PWH7"/>